<evidence type="ECO:0000256" key="2">
    <source>
        <dbReference type="ARBA" id="ARBA00022692"/>
    </source>
</evidence>
<evidence type="ECO:0000256" key="5">
    <source>
        <dbReference type="SAM" id="Phobius"/>
    </source>
</evidence>
<dbReference type="InterPro" id="IPR038770">
    <property type="entry name" value="Na+/solute_symporter_sf"/>
</dbReference>
<keyword evidence="3 5" id="KW-1133">Transmembrane helix</keyword>
<feature type="transmembrane region" description="Helical" evidence="5">
    <location>
        <begin position="202"/>
        <end position="219"/>
    </location>
</feature>
<feature type="transmembrane region" description="Helical" evidence="5">
    <location>
        <begin position="263"/>
        <end position="282"/>
    </location>
</feature>
<dbReference type="PANTHER" id="PTHR10361:SF24">
    <property type="entry name" value="P3 PROTEIN"/>
    <property type="match status" value="1"/>
</dbReference>
<name>A0A3B0USG3_9ZZZZ</name>
<feature type="transmembrane region" description="Helical" evidence="5">
    <location>
        <begin position="140"/>
        <end position="159"/>
    </location>
</feature>
<evidence type="ECO:0000256" key="3">
    <source>
        <dbReference type="ARBA" id="ARBA00022989"/>
    </source>
</evidence>
<sequence length="290" mass="31413">MEQNILTTFLLPAALFIIMLGMGLALQIADFKKIIAYPKAIFIGITNQMVLLPIIGFTIATVFNLEPELAVGLMILAACPGGVTSNLYSHLSNGDTALSVTLTAISSTISIITIPLIVNFGLMQFMQESQEIHLPVVKTIVQIMVITIIPIGLGMLIRFKRPDFASKMGKTVKVASAIILFVIVLGVIGVERERIPGYFERVGAAVVLLNIFTMAVGFYSAKLGNLSLPQSITISLESGLQNGTLGIVVAISILYNTEMSVPAAVYSLIMFITGGFMVWRFGRKKERVKK</sequence>
<evidence type="ECO:0000256" key="4">
    <source>
        <dbReference type="ARBA" id="ARBA00023136"/>
    </source>
</evidence>
<dbReference type="PANTHER" id="PTHR10361">
    <property type="entry name" value="SODIUM-BILE ACID COTRANSPORTER"/>
    <property type="match status" value="1"/>
</dbReference>
<dbReference type="Pfam" id="PF01758">
    <property type="entry name" value="SBF"/>
    <property type="match status" value="1"/>
</dbReference>
<feature type="transmembrane region" description="Helical" evidence="5">
    <location>
        <begin position="6"/>
        <end position="28"/>
    </location>
</feature>
<dbReference type="AlphaFoldDB" id="A0A3B0USG3"/>
<accession>A0A3B0USG3</accession>
<dbReference type="Gene3D" id="1.20.1530.20">
    <property type="match status" value="1"/>
</dbReference>
<feature type="transmembrane region" description="Helical" evidence="5">
    <location>
        <begin position="100"/>
        <end position="120"/>
    </location>
</feature>
<feature type="transmembrane region" description="Helical" evidence="5">
    <location>
        <begin position="40"/>
        <end position="63"/>
    </location>
</feature>
<comment type="subcellular location">
    <subcellularLocation>
        <location evidence="1">Membrane</location>
        <topology evidence="1">Multi-pass membrane protein</topology>
    </subcellularLocation>
</comment>
<dbReference type="InterPro" id="IPR004710">
    <property type="entry name" value="Bilac:Na_transpt"/>
</dbReference>
<proteinExistence type="predicted"/>
<reference evidence="6" key="1">
    <citation type="submission" date="2018-06" db="EMBL/GenBank/DDBJ databases">
        <authorList>
            <person name="Zhirakovskaya E."/>
        </authorList>
    </citation>
    <scope>NUCLEOTIDE SEQUENCE</scope>
</reference>
<feature type="transmembrane region" description="Helical" evidence="5">
    <location>
        <begin position="171"/>
        <end position="190"/>
    </location>
</feature>
<evidence type="ECO:0000313" key="6">
    <source>
        <dbReference type="EMBL" id="VAW28177.1"/>
    </source>
</evidence>
<keyword evidence="4 5" id="KW-0472">Membrane</keyword>
<organism evidence="6">
    <name type="scientific">hydrothermal vent metagenome</name>
    <dbReference type="NCBI Taxonomy" id="652676"/>
    <lineage>
        <taxon>unclassified sequences</taxon>
        <taxon>metagenomes</taxon>
        <taxon>ecological metagenomes</taxon>
    </lineage>
</organism>
<dbReference type="EMBL" id="UOES01000360">
    <property type="protein sequence ID" value="VAW28177.1"/>
    <property type="molecule type" value="Genomic_DNA"/>
</dbReference>
<dbReference type="InterPro" id="IPR002657">
    <property type="entry name" value="BilAc:Na_symport/Acr3"/>
</dbReference>
<dbReference type="GO" id="GO:0016020">
    <property type="term" value="C:membrane"/>
    <property type="evidence" value="ECO:0007669"/>
    <property type="project" value="UniProtKB-SubCell"/>
</dbReference>
<gene>
    <name evidence="6" type="ORF">MNBD_BACTEROID06-1491</name>
</gene>
<keyword evidence="2 5" id="KW-0812">Transmembrane</keyword>
<evidence type="ECO:0000256" key="1">
    <source>
        <dbReference type="ARBA" id="ARBA00004141"/>
    </source>
</evidence>
<protein>
    <submittedName>
        <fullName evidence="6">Sodium-dependent transporter</fullName>
    </submittedName>
</protein>